<organism evidence="1 2">
    <name type="scientific">Rickenella mellea</name>
    <dbReference type="NCBI Taxonomy" id="50990"/>
    <lineage>
        <taxon>Eukaryota</taxon>
        <taxon>Fungi</taxon>
        <taxon>Dikarya</taxon>
        <taxon>Basidiomycota</taxon>
        <taxon>Agaricomycotina</taxon>
        <taxon>Agaricomycetes</taxon>
        <taxon>Hymenochaetales</taxon>
        <taxon>Rickenellaceae</taxon>
        <taxon>Rickenella</taxon>
    </lineage>
</organism>
<dbReference type="SUPFAM" id="SSF51735">
    <property type="entry name" value="NAD(P)-binding Rossmann-fold domains"/>
    <property type="match status" value="1"/>
</dbReference>
<accession>A0A4Y7PLT7</accession>
<dbReference type="OrthoDB" id="9975943at2759"/>
<dbReference type="VEuPathDB" id="FungiDB:BD410DRAFT_795883"/>
<reference evidence="1 2" key="1">
    <citation type="submission" date="2018-06" db="EMBL/GenBank/DDBJ databases">
        <title>A transcriptomic atlas of mushroom development highlights an independent origin of complex multicellularity.</title>
        <authorList>
            <consortium name="DOE Joint Genome Institute"/>
            <person name="Krizsan K."/>
            <person name="Almasi E."/>
            <person name="Merenyi Z."/>
            <person name="Sahu N."/>
            <person name="Viragh M."/>
            <person name="Koszo T."/>
            <person name="Mondo S."/>
            <person name="Kiss B."/>
            <person name="Balint B."/>
            <person name="Kues U."/>
            <person name="Barry K."/>
            <person name="Hegedus J.C."/>
            <person name="Henrissat B."/>
            <person name="Johnson J."/>
            <person name="Lipzen A."/>
            <person name="Ohm R."/>
            <person name="Nagy I."/>
            <person name="Pangilinan J."/>
            <person name="Yan J."/>
            <person name="Xiong Y."/>
            <person name="Grigoriev I.V."/>
            <person name="Hibbett D.S."/>
            <person name="Nagy L.G."/>
        </authorList>
    </citation>
    <scope>NUCLEOTIDE SEQUENCE [LARGE SCALE GENOMIC DNA]</scope>
    <source>
        <strain evidence="1 2">SZMC22713</strain>
    </source>
</reference>
<dbReference type="Proteomes" id="UP000294933">
    <property type="component" value="Unassembled WGS sequence"/>
</dbReference>
<keyword evidence="2" id="KW-1185">Reference proteome</keyword>
<name>A0A4Y7PLT7_9AGAM</name>
<protein>
    <submittedName>
        <fullName evidence="1">Uncharacterized protein</fullName>
    </submittedName>
</protein>
<dbReference type="InterPro" id="IPR036291">
    <property type="entry name" value="NAD(P)-bd_dom_sf"/>
</dbReference>
<dbReference type="Gene3D" id="3.40.50.720">
    <property type="entry name" value="NAD(P)-binding Rossmann-like Domain"/>
    <property type="match status" value="1"/>
</dbReference>
<proteinExistence type="predicted"/>
<dbReference type="EMBL" id="ML170256">
    <property type="protein sequence ID" value="TDL15951.1"/>
    <property type="molecule type" value="Genomic_DNA"/>
</dbReference>
<gene>
    <name evidence="1" type="ORF">BD410DRAFT_795883</name>
</gene>
<dbReference type="PANTHER" id="PTHR14097">
    <property type="entry name" value="OXIDOREDUCTASE HTATIP2"/>
    <property type="match status" value="1"/>
</dbReference>
<evidence type="ECO:0000313" key="2">
    <source>
        <dbReference type="Proteomes" id="UP000294933"/>
    </source>
</evidence>
<dbReference type="AlphaFoldDB" id="A0A4Y7PLT7"/>
<evidence type="ECO:0000313" key="1">
    <source>
        <dbReference type="EMBL" id="TDL15951.1"/>
    </source>
</evidence>
<sequence>MKLILTGATGAAGLEILRAAIADTVTILSRRALPASIQPSPKAHVITHGDFASYPPSLLDQIRDHDACIWALGKSANGMTEADYAVLTHDFPVAAITAFKSVGMGTTEMPFRFVYVSGEGADQSGKSFMMFARVKGKTEKDLIDFAKSSNGTMKAQNIRPGYFFPSHPDDRQDLRTGFSRFIDRVIMPIVKTAAPSMAIDISDLGKVAVEIAKGKYGEDEVFSNAQMRGLLKTRKAEGEL</sequence>
<dbReference type="PANTHER" id="PTHR14097:SF8">
    <property type="entry name" value="NAD(P)-BINDING DOMAIN-CONTAINING PROTEIN"/>
    <property type="match status" value="1"/>
</dbReference>